<dbReference type="InterPro" id="IPR013762">
    <property type="entry name" value="Integrase-like_cat_sf"/>
</dbReference>
<dbReference type="SUPFAM" id="SSF56349">
    <property type="entry name" value="DNA breaking-rejoining enzymes"/>
    <property type="match status" value="1"/>
</dbReference>
<evidence type="ECO:0000256" key="2">
    <source>
        <dbReference type="ARBA" id="ARBA00023172"/>
    </source>
</evidence>
<feature type="domain" description="Tyr recombinase" evidence="3">
    <location>
        <begin position="102"/>
        <end position="299"/>
    </location>
</feature>
<dbReference type="InterPro" id="IPR002104">
    <property type="entry name" value="Integrase_catalytic"/>
</dbReference>
<dbReference type="PANTHER" id="PTHR35617">
    <property type="entry name" value="PHAGE_INTEGRASE DOMAIN-CONTAINING PROTEIN"/>
    <property type="match status" value="1"/>
</dbReference>
<dbReference type="GO" id="GO:0015074">
    <property type="term" value="P:DNA integration"/>
    <property type="evidence" value="ECO:0007669"/>
    <property type="project" value="InterPro"/>
</dbReference>
<feature type="non-terminal residue" evidence="4">
    <location>
        <position position="299"/>
    </location>
</feature>
<sequence>LKKGLTAEAAEIMLNSITESTMKQYKCSLKQWWKFTQEEKYDIFNTDANKLIEFLTQRFQNGAKYGTLNSDRAAVAIITSKNISEDRLVSRFMRGVFKKRPTRPKYATTWNTDSVLQYIEMLPDTDQLRMKDLAEKTATLLMLATAQRLQTLALINIDNIKMTKSGIEIKIPEIIKTSRPGACQPNLILPFFKEKRSLCVARTLLEYMDYTKDLRGMHKSLFITTVKPHKPVSTQTLGHWIKAFLKKSGVNTDEFTAYSTKHAAVSKASSKGVNIDTIRRTAGWSERSKIFGKFYNRPI</sequence>
<organism evidence="5">
    <name type="scientific">Camponotus floridanus</name>
    <name type="common">Florida carpenter ant</name>
    <dbReference type="NCBI Taxonomy" id="104421"/>
    <lineage>
        <taxon>Eukaryota</taxon>
        <taxon>Metazoa</taxon>
        <taxon>Ecdysozoa</taxon>
        <taxon>Arthropoda</taxon>
        <taxon>Hexapoda</taxon>
        <taxon>Insecta</taxon>
        <taxon>Pterygota</taxon>
        <taxon>Neoptera</taxon>
        <taxon>Endopterygota</taxon>
        <taxon>Hymenoptera</taxon>
        <taxon>Apocrita</taxon>
        <taxon>Aculeata</taxon>
        <taxon>Formicoidea</taxon>
        <taxon>Formicidae</taxon>
        <taxon>Formicinae</taxon>
        <taxon>Camponotus</taxon>
    </lineage>
</organism>
<keyword evidence="2" id="KW-0233">DNA recombination</keyword>
<dbReference type="InterPro" id="IPR010998">
    <property type="entry name" value="Integrase_recombinase_N"/>
</dbReference>
<feature type="non-terminal residue" evidence="4">
    <location>
        <position position="1"/>
    </location>
</feature>
<dbReference type="AlphaFoldDB" id="E2AHP0"/>
<gene>
    <name evidence="4" type="ORF">EAG_02774</name>
</gene>
<accession>E2AHP0</accession>
<evidence type="ECO:0000256" key="1">
    <source>
        <dbReference type="ARBA" id="ARBA00023125"/>
    </source>
</evidence>
<evidence type="ECO:0000313" key="4">
    <source>
        <dbReference type="EMBL" id="EFN67049.1"/>
    </source>
</evidence>
<name>E2AHP0_CAMFO</name>
<keyword evidence="5" id="KW-1185">Reference proteome</keyword>
<dbReference type="EMBL" id="GL439576">
    <property type="protein sequence ID" value="EFN67049.1"/>
    <property type="molecule type" value="Genomic_DNA"/>
</dbReference>
<dbReference type="GO" id="GO:0006310">
    <property type="term" value="P:DNA recombination"/>
    <property type="evidence" value="ECO:0007669"/>
    <property type="project" value="UniProtKB-KW"/>
</dbReference>
<dbReference type="PANTHER" id="PTHR35617:SF3">
    <property type="entry name" value="CORE-BINDING (CB) DOMAIN-CONTAINING PROTEIN"/>
    <property type="match status" value="1"/>
</dbReference>
<protein>
    <recommendedName>
        <fullName evidence="3">Tyr recombinase domain-containing protein</fullName>
    </recommendedName>
</protein>
<dbReference type="InterPro" id="IPR011010">
    <property type="entry name" value="DNA_brk_join_enz"/>
</dbReference>
<dbReference type="Proteomes" id="UP000000311">
    <property type="component" value="Unassembled WGS sequence"/>
</dbReference>
<keyword evidence="1" id="KW-0238">DNA-binding</keyword>
<reference evidence="4 5" key="1">
    <citation type="journal article" date="2010" name="Science">
        <title>Genomic comparison of the ants Camponotus floridanus and Harpegnathos saltator.</title>
        <authorList>
            <person name="Bonasio R."/>
            <person name="Zhang G."/>
            <person name="Ye C."/>
            <person name="Mutti N.S."/>
            <person name="Fang X."/>
            <person name="Qin N."/>
            <person name="Donahue G."/>
            <person name="Yang P."/>
            <person name="Li Q."/>
            <person name="Li C."/>
            <person name="Zhang P."/>
            <person name="Huang Z."/>
            <person name="Berger S.L."/>
            <person name="Reinberg D."/>
            <person name="Wang J."/>
            <person name="Liebig J."/>
        </authorList>
    </citation>
    <scope>NUCLEOTIDE SEQUENCE [LARGE SCALE GENOMIC DNA]</scope>
    <source>
        <strain evidence="5">C129</strain>
    </source>
</reference>
<dbReference type="Gene3D" id="1.10.150.130">
    <property type="match status" value="1"/>
</dbReference>
<dbReference type="GO" id="GO:0003677">
    <property type="term" value="F:DNA binding"/>
    <property type="evidence" value="ECO:0007669"/>
    <property type="project" value="UniProtKB-KW"/>
</dbReference>
<dbReference type="Pfam" id="PF00589">
    <property type="entry name" value="Phage_integrase"/>
    <property type="match status" value="1"/>
</dbReference>
<evidence type="ECO:0000313" key="5">
    <source>
        <dbReference type="Proteomes" id="UP000000311"/>
    </source>
</evidence>
<dbReference type="OMA" id="RICVFIC"/>
<dbReference type="PROSITE" id="PS51898">
    <property type="entry name" value="TYR_RECOMBINASE"/>
    <property type="match status" value="1"/>
</dbReference>
<proteinExistence type="predicted"/>
<dbReference type="OrthoDB" id="7699712at2759"/>
<dbReference type="Gene3D" id="1.10.443.10">
    <property type="entry name" value="Intergrase catalytic core"/>
    <property type="match status" value="1"/>
</dbReference>
<evidence type="ECO:0000259" key="3">
    <source>
        <dbReference type="PROSITE" id="PS51898"/>
    </source>
</evidence>
<dbReference type="InParanoid" id="E2AHP0"/>